<evidence type="ECO:0000259" key="9">
    <source>
        <dbReference type="Pfam" id="PF23925"/>
    </source>
</evidence>
<feature type="region of interest" description="Disordered" evidence="6">
    <location>
        <begin position="200"/>
        <end position="223"/>
    </location>
</feature>
<dbReference type="InterPro" id="IPR056167">
    <property type="entry name" value="A-sol_ELP1"/>
</dbReference>
<feature type="region of interest" description="Disordered" evidence="6">
    <location>
        <begin position="1210"/>
        <end position="1229"/>
    </location>
</feature>
<dbReference type="Pfam" id="PF04762">
    <property type="entry name" value="Beta-prop_ELP1_1st"/>
    <property type="match status" value="2"/>
</dbReference>
<feature type="compositionally biased region" description="Low complexity" evidence="6">
    <location>
        <begin position="1426"/>
        <end position="1441"/>
    </location>
</feature>
<comment type="similarity">
    <text evidence="3">Belongs to the ELP1/IKA1 family.</text>
</comment>
<evidence type="ECO:0000256" key="1">
    <source>
        <dbReference type="ARBA" id="ARBA00004496"/>
    </source>
</evidence>
<evidence type="ECO:0000256" key="2">
    <source>
        <dbReference type="ARBA" id="ARBA00005043"/>
    </source>
</evidence>
<dbReference type="PANTHER" id="PTHR12747:SF0">
    <property type="entry name" value="ELONGATOR COMPLEX PROTEIN 1"/>
    <property type="match status" value="1"/>
</dbReference>
<evidence type="ECO:0000256" key="5">
    <source>
        <dbReference type="ARBA" id="ARBA00022694"/>
    </source>
</evidence>
<evidence type="ECO:0000259" key="8">
    <source>
        <dbReference type="Pfam" id="PF23797"/>
    </source>
</evidence>
<dbReference type="OrthoDB" id="40048at2759"/>
<dbReference type="EMBL" id="SDOX01000020">
    <property type="protein sequence ID" value="TFJ84176.1"/>
    <property type="molecule type" value="Genomic_DNA"/>
</dbReference>
<feature type="compositionally biased region" description="Basic and acidic residues" evidence="6">
    <location>
        <begin position="1572"/>
        <end position="1598"/>
    </location>
</feature>
<dbReference type="UniPathway" id="UPA00988"/>
<feature type="compositionally biased region" description="Basic and acidic residues" evidence="6">
    <location>
        <begin position="1384"/>
        <end position="1402"/>
    </location>
</feature>
<comment type="subcellular location">
    <subcellularLocation>
        <location evidence="1">Cytoplasm</location>
    </subcellularLocation>
</comment>
<feature type="region of interest" description="Disordered" evidence="6">
    <location>
        <begin position="1015"/>
        <end position="1037"/>
    </location>
</feature>
<feature type="region of interest" description="Disordered" evidence="6">
    <location>
        <begin position="618"/>
        <end position="638"/>
    </location>
</feature>
<keyword evidence="11" id="KW-1185">Reference proteome</keyword>
<evidence type="ECO:0000259" key="7">
    <source>
        <dbReference type="Pfam" id="PF04762"/>
    </source>
</evidence>
<feature type="domain" description="ELP1 first N-terminal beta-propeller" evidence="7">
    <location>
        <begin position="90"/>
        <end position="169"/>
    </location>
</feature>
<keyword evidence="5" id="KW-0819">tRNA processing</keyword>
<evidence type="ECO:0000313" key="10">
    <source>
        <dbReference type="EMBL" id="TFJ84176.1"/>
    </source>
</evidence>
<proteinExistence type="inferred from homology"/>
<dbReference type="GO" id="GO:0033588">
    <property type="term" value="C:elongator holoenzyme complex"/>
    <property type="evidence" value="ECO:0007669"/>
    <property type="project" value="InterPro"/>
</dbReference>
<feature type="domain" description="ELP1 N-terminal second beta-propeller" evidence="8">
    <location>
        <begin position="658"/>
        <end position="804"/>
    </location>
</feature>
<dbReference type="PANTHER" id="PTHR12747">
    <property type="entry name" value="ELONGATOR COMPLEX PROTEIN 1"/>
    <property type="match status" value="1"/>
</dbReference>
<dbReference type="GO" id="GO:0002926">
    <property type="term" value="P:tRNA wobble base 5-methoxycarbonylmethyl-2-thiouridinylation"/>
    <property type="evidence" value="ECO:0007669"/>
    <property type="project" value="TreeGrafter"/>
</dbReference>
<feature type="region of interest" description="Disordered" evidence="6">
    <location>
        <begin position="1384"/>
        <end position="1443"/>
    </location>
</feature>
<feature type="compositionally biased region" description="Polar residues" evidence="6">
    <location>
        <begin position="1411"/>
        <end position="1425"/>
    </location>
</feature>
<feature type="compositionally biased region" description="Basic and acidic residues" evidence="6">
    <location>
        <begin position="1015"/>
        <end position="1031"/>
    </location>
</feature>
<gene>
    <name evidence="10" type="ORF">NSK_004648</name>
</gene>
<keyword evidence="4" id="KW-0963">Cytoplasm</keyword>
<reference evidence="10 11" key="1">
    <citation type="submission" date="2019-01" db="EMBL/GenBank/DDBJ databases">
        <title>Nuclear Genome Assembly of the Microalgal Biofuel strain Nannochloropsis salina CCMP1776.</title>
        <authorList>
            <person name="Hovde B."/>
        </authorList>
    </citation>
    <scope>NUCLEOTIDE SEQUENCE [LARGE SCALE GENOMIC DNA]</scope>
    <source>
        <strain evidence="10 11">CCMP1776</strain>
    </source>
</reference>
<evidence type="ECO:0008006" key="12">
    <source>
        <dbReference type="Google" id="ProtNLM"/>
    </source>
</evidence>
<protein>
    <recommendedName>
        <fullName evidence="12">Elongator complex protein 1</fullName>
    </recommendedName>
</protein>
<feature type="domain" description="ELP1 alpha-solenoid" evidence="9">
    <location>
        <begin position="829"/>
        <end position="899"/>
    </location>
</feature>
<name>A0A4D9CYS3_9STRA</name>
<comment type="caution">
    <text evidence="10">The sequence shown here is derived from an EMBL/GenBank/DDBJ whole genome shotgun (WGS) entry which is preliminary data.</text>
</comment>
<dbReference type="Pfam" id="PF23797">
    <property type="entry name" value="Beta-prop_ELP1_2nd"/>
    <property type="match status" value="1"/>
</dbReference>
<feature type="domain" description="ELP1 alpha-solenoid" evidence="9">
    <location>
        <begin position="1046"/>
        <end position="1097"/>
    </location>
</feature>
<dbReference type="InterPro" id="IPR056164">
    <property type="entry name" value="Beta-prop_ELP1_1st"/>
</dbReference>
<feature type="region of interest" description="Disordered" evidence="6">
    <location>
        <begin position="457"/>
        <end position="491"/>
    </location>
</feature>
<sequence length="1617" mass="176580">MENLFILGDERRRYPYEPPSDNRLSPAGATVGFALDRVRLLGYLLLPSGSLLASPYTSLAGDESRLSWSISLSCVEYPSEDPVNEARVWLEAFYLPEPDVVLCVADTGAMLTVECETRHVSLLGMIDAGILAASYSPDEELLVFVTGRQTLLCLSPVDLNVLEETPLAAPLLGPRDRGPWSRPILSWRGDGQYLAVLGEEGVDGRGGGREGGEGRREGAETGRRQMRVYARGEAGMEVHAWGRHEDGSPMEGLEGRALAWATDGSLVAAVQRKGGGKGERGGGRRKRGRWYFLSGMDYGIENSDTTLLAVGLVGTKSCPACVQLWHRENYHWYLKQEVRLGLGAPPQVRIAGLHFDAEAPTRLHILSLCDDPCHAHVVWRWLDLGWGVGVSEQAPRQLVAATDGDEVLLTALGAAPVPPPACGQRVRVGEGEGGVVTAVAFTSRRVRPMKYVPYKTEGGGGRGAGEVVPPEPASAGKASKGEGEGRRRGERKSYMACVLSTGLVHIFQERQGALFGDKPHEEHWLVDPVCSFHEPALSDTRQLVLLRTAPELGPEGGEEETPEEFSLLTVRWDEERQSDVLVEVTFAIPSSAIPSLSSSRSPSSTIVITSLDEAGVAPDKENIGAREDVSTSAQRSGHPLDSSRILRLQAWGGWEWNAALIETHEGAIYKYTRRRGLKKGGKETHRSITWIMDMLEPCPWVGVVNVGGKKEGGGGGEVGRGEVVGLSTRARLYYGEHLLCNAVASVTVNPAFGMLMYVTLGSQPTLRFVTFRSLAGLDVMGGSEGGVVECPTEGRPVERGSRLIMSSFTSSTVLLQLPRGNLEVVAPHPLVLHQAARLLEVGRYGQAFSLLRRHRLDLNFMIDFAPRKFLEEVDRLVVPQFGKLEDLNVFVSAVRDGDCVGGGGGGRREEGRAWWCIRTHVEEEKEEEEVAEEVKEWFPAGKRNRVCEMVREVLLGRMAVARLGEGKGGRDGEKKGGHGGKAQADVRVMECVLTTLAHQVPPRFEEALTFLREGAREGGREGGREVEKEGRGSQGQDRVNYHLKGEVASRLLRFLSFFTDMDALYRVALGMYDVTLARAIARLSPKMDPREYLPFLEDAEKLMGKEEGGEGKGWKGKVTIDLFLSRPLRALEVMAWEGGGEGEDGGEVEEEVVVDLVQTHGFEEAAVPLFVQERFPSLHGRLLGLWAARLMAEKAYGKALVVWVARAGKKKGGRKGGREGPGEGGRERRESLLKAAECARLSEDWRMALLLVGEVEKEEGREGGRTGSSSLVEHWARQMVGNLVGGVGGGREEKVRLQEGARICWEYLRDVEGAVDALTRAGEWREAMRVARKGGREDLVETDICMGVKEAVVGLQSWVEGGRARWKEGRRRLEEMVGRVVREDEEKEAAEVARRGRGREGGGGEEAESVFSAQTGDSRMSSVTDASFRSGTSSHASSHSRLTWTVPGGGGSVVSSSGSNSSLVLGLLSLQGRKGDGDAGSRQQPGAVAHPFREKKKAKRKIKLTAREEEAGLRRELEGLSAGRKVWEEVEKLLEGLLLFGETKMARGLLGALQELVEECATLPLPAPPTQKPEEKGEGGRRKEEREAGEGDRERREEEGEVMAEFENFFAPYLFLS</sequence>
<dbReference type="InterPro" id="IPR056165">
    <property type="entry name" value="Beta-prop_ELP1_2nd"/>
</dbReference>
<dbReference type="InterPro" id="IPR006849">
    <property type="entry name" value="Elp1"/>
</dbReference>
<evidence type="ECO:0000256" key="6">
    <source>
        <dbReference type="SAM" id="MobiDB-lite"/>
    </source>
</evidence>
<feature type="compositionally biased region" description="Basic and acidic residues" evidence="6">
    <location>
        <begin position="479"/>
        <end position="491"/>
    </location>
</feature>
<feature type="compositionally biased region" description="Basic and acidic residues" evidence="6">
    <location>
        <begin position="1216"/>
        <end position="1229"/>
    </location>
</feature>
<accession>A0A4D9CYS3</accession>
<dbReference type="GO" id="GO:0005829">
    <property type="term" value="C:cytosol"/>
    <property type="evidence" value="ECO:0007669"/>
    <property type="project" value="TreeGrafter"/>
</dbReference>
<feature type="compositionally biased region" description="Low complexity" evidence="6">
    <location>
        <begin position="465"/>
        <end position="478"/>
    </location>
</feature>
<organism evidence="10 11">
    <name type="scientific">Nannochloropsis salina CCMP1776</name>
    <dbReference type="NCBI Taxonomy" id="1027361"/>
    <lineage>
        <taxon>Eukaryota</taxon>
        <taxon>Sar</taxon>
        <taxon>Stramenopiles</taxon>
        <taxon>Ochrophyta</taxon>
        <taxon>Eustigmatophyceae</taxon>
        <taxon>Eustigmatales</taxon>
        <taxon>Monodopsidaceae</taxon>
        <taxon>Microchloropsis</taxon>
        <taxon>Microchloropsis salina</taxon>
    </lineage>
</organism>
<feature type="compositionally biased region" description="Basic and acidic residues" evidence="6">
    <location>
        <begin position="202"/>
        <end position="223"/>
    </location>
</feature>
<comment type="pathway">
    <text evidence="2">tRNA modification; 5-methoxycarbonylmethyl-2-thiouridine-tRNA biosynthesis.</text>
</comment>
<dbReference type="SUPFAM" id="SSF82171">
    <property type="entry name" value="DPP6 N-terminal domain-like"/>
    <property type="match status" value="1"/>
</dbReference>
<dbReference type="Pfam" id="PF23925">
    <property type="entry name" value="A-sol_ELP1"/>
    <property type="match status" value="2"/>
</dbReference>
<dbReference type="GO" id="GO:0000049">
    <property type="term" value="F:tRNA binding"/>
    <property type="evidence" value="ECO:0007669"/>
    <property type="project" value="TreeGrafter"/>
</dbReference>
<dbReference type="Proteomes" id="UP000355283">
    <property type="component" value="Unassembled WGS sequence"/>
</dbReference>
<evidence type="ECO:0000313" key="11">
    <source>
        <dbReference type="Proteomes" id="UP000355283"/>
    </source>
</evidence>
<feature type="compositionally biased region" description="Basic and acidic residues" evidence="6">
    <location>
        <begin position="618"/>
        <end position="629"/>
    </location>
</feature>
<feature type="region of interest" description="Disordered" evidence="6">
    <location>
        <begin position="1563"/>
        <end position="1601"/>
    </location>
</feature>
<evidence type="ECO:0000256" key="3">
    <source>
        <dbReference type="ARBA" id="ARBA00006086"/>
    </source>
</evidence>
<evidence type="ECO:0000256" key="4">
    <source>
        <dbReference type="ARBA" id="ARBA00022490"/>
    </source>
</evidence>
<feature type="domain" description="ELP1 first N-terminal beta-propeller" evidence="7">
    <location>
        <begin position="182"/>
        <end position="341"/>
    </location>
</feature>